<dbReference type="GO" id="GO:0003735">
    <property type="term" value="F:structural constituent of ribosome"/>
    <property type="evidence" value="ECO:0007669"/>
    <property type="project" value="InterPro"/>
</dbReference>
<dbReference type="GO" id="GO:0006412">
    <property type="term" value="P:translation"/>
    <property type="evidence" value="ECO:0007669"/>
    <property type="project" value="InterPro"/>
</dbReference>
<evidence type="ECO:0000256" key="1">
    <source>
        <dbReference type="ARBA" id="ARBA00008560"/>
    </source>
</evidence>
<dbReference type="NCBIfam" id="TIGR01031">
    <property type="entry name" value="rpmF_bact"/>
    <property type="match status" value="1"/>
</dbReference>
<sequence>MAPLPKHRHSTQRKGKRMKTRLINFPKLVKCGNCGKLMLPHKLCGYCKK</sequence>
<dbReference type="Proteomes" id="UP000229370">
    <property type="component" value="Unassembled WGS sequence"/>
</dbReference>
<evidence type="ECO:0000256" key="2">
    <source>
        <dbReference type="ARBA" id="ARBA00022980"/>
    </source>
</evidence>
<dbReference type="Pfam" id="PF01783">
    <property type="entry name" value="Ribosomal_L32p"/>
    <property type="match status" value="1"/>
</dbReference>
<evidence type="ECO:0000256" key="4">
    <source>
        <dbReference type="ARBA" id="ARBA00035178"/>
    </source>
</evidence>
<protein>
    <recommendedName>
        <fullName evidence="4">Large ribosomal subunit protein bL32</fullName>
    </recommendedName>
</protein>
<comment type="similarity">
    <text evidence="1">Belongs to the bacterial ribosomal protein bL32 family.</text>
</comment>
<dbReference type="AlphaFoldDB" id="A0A2M8GL46"/>
<evidence type="ECO:0000313" key="5">
    <source>
        <dbReference type="EMBL" id="PJC81280.1"/>
    </source>
</evidence>
<dbReference type="InterPro" id="IPR002677">
    <property type="entry name" value="Ribosomal_bL32"/>
</dbReference>
<reference evidence="6" key="1">
    <citation type="submission" date="2017-09" db="EMBL/GenBank/DDBJ databases">
        <title>Depth-based differentiation of microbial function through sediment-hosted aquifers and enrichment of novel symbionts in the deep terrestrial subsurface.</title>
        <authorList>
            <person name="Probst A.J."/>
            <person name="Ladd B."/>
            <person name="Jarett J.K."/>
            <person name="Geller-Mcgrath D.E."/>
            <person name="Sieber C.M.K."/>
            <person name="Emerson J.B."/>
            <person name="Anantharaman K."/>
            <person name="Thomas B.C."/>
            <person name="Malmstrom R."/>
            <person name="Stieglmeier M."/>
            <person name="Klingl A."/>
            <person name="Woyke T."/>
            <person name="Ryan C.M."/>
            <person name="Banfield J.F."/>
        </authorList>
    </citation>
    <scope>NUCLEOTIDE SEQUENCE [LARGE SCALE GENOMIC DNA]</scope>
</reference>
<accession>A0A2M8GL46</accession>
<keyword evidence="3" id="KW-0687">Ribonucleoprotein</keyword>
<keyword evidence="2 5" id="KW-0689">Ribosomal protein</keyword>
<dbReference type="InterPro" id="IPR011332">
    <property type="entry name" value="Ribosomal_zn-bd"/>
</dbReference>
<organism evidence="5 6">
    <name type="scientific">Candidatus Roizmanbacteria bacterium CG_4_8_14_3_um_filter_36_10</name>
    <dbReference type="NCBI Taxonomy" id="1974834"/>
    <lineage>
        <taxon>Bacteria</taxon>
        <taxon>Candidatus Roizmaniibacteriota</taxon>
    </lineage>
</organism>
<name>A0A2M8GL46_9BACT</name>
<dbReference type="GO" id="GO:0015934">
    <property type="term" value="C:large ribosomal subunit"/>
    <property type="evidence" value="ECO:0007669"/>
    <property type="project" value="InterPro"/>
</dbReference>
<proteinExistence type="inferred from homology"/>
<comment type="caution">
    <text evidence="5">The sequence shown here is derived from an EMBL/GenBank/DDBJ whole genome shotgun (WGS) entry which is preliminary data.</text>
</comment>
<gene>
    <name evidence="5" type="primary">rpmF</name>
    <name evidence="5" type="ORF">CO007_05395</name>
</gene>
<dbReference type="SUPFAM" id="SSF57829">
    <property type="entry name" value="Zn-binding ribosomal proteins"/>
    <property type="match status" value="1"/>
</dbReference>
<evidence type="ECO:0000313" key="6">
    <source>
        <dbReference type="Proteomes" id="UP000229370"/>
    </source>
</evidence>
<evidence type="ECO:0000256" key="3">
    <source>
        <dbReference type="ARBA" id="ARBA00023274"/>
    </source>
</evidence>
<dbReference type="EMBL" id="PFQK01000093">
    <property type="protein sequence ID" value="PJC81280.1"/>
    <property type="molecule type" value="Genomic_DNA"/>
</dbReference>